<proteinExistence type="predicted"/>
<keyword evidence="2" id="KW-1185">Reference proteome</keyword>
<dbReference type="Proteomes" id="UP000054166">
    <property type="component" value="Unassembled WGS sequence"/>
</dbReference>
<dbReference type="EMBL" id="KN832991">
    <property type="protein sequence ID" value="KIM83450.1"/>
    <property type="molecule type" value="Genomic_DNA"/>
</dbReference>
<dbReference type="InParanoid" id="A0A0C3FGC2"/>
<reference evidence="1 2" key="1">
    <citation type="submission" date="2014-04" db="EMBL/GenBank/DDBJ databases">
        <authorList>
            <consortium name="DOE Joint Genome Institute"/>
            <person name="Kuo A."/>
            <person name="Tarkka M."/>
            <person name="Buscot F."/>
            <person name="Kohler A."/>
            <person name="Nagy L.G."/>
            <person name="Floudas D."/>
            <person name="Copeland A."/>
            <person name="Barry K.W."/>
            <person name="Cichocki N."/>
            <person name="Veneault-Fourrey C."/>
            <person name="LaButti K."/>
            <person name="Lindquist E.A."/>
            <person name="Lipzen A."/>
            <person name="Lundell T."/>
            <person name="Morin E."/>
            <person name="Murat C."/>
            <person name="Sun H."/>
            <person name="Tunlid A."/>
            <person name="Henrissat B."/>
            <person name="Grigoriev I.V."/>
            <person name="Hibbett D.S."/>
            <person name="Martin F."/>
            <person name="Nordberg H.P."/>
            <person name="Cantor M.N."/>
            <person name="Hua S.X."/>
        </authorList>
    </citation>
    <scope>NUCLEOTIDE SEQUENCE [LARGE SCALE GENOMIC DNA]</scope>
    <source>
        <strain evidence="1 2">F 1598</strain>
    </source>
</reference>
<organism evidence="1 2">
    <name type="scientific">Piloderma croceum (strain F 1598)</name>
    <dbReference type="NCBI Taxonomy" id="765440"/>
    <lineage>
        <taxon>Eukaryota</taxon>
        <taxon>Fungi</taxon>
        <taxon>Dikarya</taxon>
        <taxon>Basidiomycota</taxon>
        <taxon>Agaricomycotina</taxon>
        <taxon>Agaricomycetes</taxon>
        <taxon>Agaricomycetidae</taxon>
        <taxon>Atheliales</taxon>
        <taxon>Atheliaceae</taxon>
        <taxon>Piloderma</taxon>
    </lineage>
</organism>
<dbReference type="HOGENOM" id="CLU_1696193_0_0_1"/>
<name>A0A0C3FGC2_PILCF</name>
<reference evidence="2" key="2">
    <citation type="submission" date="2015-01" db="EMBL/GenBank/DDBJ databases">
        <title>Evolutionary Origins and Diversification of the Mycorrhizal Mutualists.</title>
        <authorList>
            <consortium name="DOE Joint Genome Institute"/>
            <consortium name="Mycorrhizal Genomics Consortium"/>
            <person name="Kohler A."/>
            <person name="Kuo A."/>
            <person name="Nagy L.G."/>
            <person name="Floudas D."/>
            <person name="Copeland A."/>
            <person name="Barry K.W."/>
            <person name="Cichocki N."/>
            <person name="Veneault-Fourrey C."/>
            <person name="LaButti K."/>
            <person name="Lindquist E.A."/>
            <person name="Lipzen A."/>
            <person name="Lundell T."/>
            <person name="Morin E."/>
            <person name="Murat C."/>
            <person name="Riley R."/>
            <person name="Ohm R."/>
            <person name="Sun H."/>
            <person name="Tunlid A."/>
            <person name="Henrissat B."/>
            <person name="Grigoriev I.V."/>
            <person name="Hibbett D.S."/>
            <person name="Martin F."/>
        </authorList>
    </citation>
    <scope>NUCLEOTIDE SEQUENCE [LARGE SCALE GENOMIC DNA]</scope>
    <source>
        <strain evidence="2">F 1598</strain>
    </source>
</reference>
<evidence type="ECO:0000313" key="2">
    <source>
        <dbReference type="Proteomes" id="UP000054166"/>
    </source>
</evidence>
<dbReference type="AlphaFoldDB" id="A0A0C3FGC2"/>
<gene>
    <name evidence="1" type="ORF">PILCRDRAFT_819693</name>
</gene>
<evidence type="ECO:0000313" key="1">
    <source>
        <dbReference type="EMBL" id="KIM83450.1"/>
    </source>
</evidence>
<accession>A0A0C3FGC2</accession>
<protein>
    <submittedName>
        <fullName evidence="1">Uncharacterized protein</fullName>
    </submittedName>
</protein>
<sequence>MKRLTPESAKKLKDLGNRAVRLRFNRIRSQDEVVYQGVEAEYAWGEEISVLFFEDYFKPYAEIMSSSWRDTDCNEHRYKIHIRRDEPDIVRVRWTMADNEYKVVQYVKFPFETFETQGKADNGAARPSHSGESYFQPSTAMNAAHKMDINGPTYN</sequence>